<gene>
    <name evidence="2" type="ORF">F0L74_24110</name>
</gene>
<keyword evidence="3" id="KW-1185">Reference proteome</keyword>
<evidence type="ECO:0000256" key="1">
    <source>
        <dbReference type="SAM" id="Phobius"/>
    </source>
</evidence>
<organism evidence="2 3">
    <name type="scientific">Chitinophaga agrisoli</name>
    <dbReference type="NCBI Taxonomy" id="2607653"/>
    <lineage>
        <taxon>Bacteria</taxon>
        <taxon>Pseudomonadati</taxon>
        <taxon>Bacteroidota</taxon>
        <taxon>Chitinophagia</taxon>
        <taxon>Chitinophagales</taxon>
        <taxon>Chitinophagaceae</taxon>
        <taxon>Chitinophaga</taxon>
    </lineage>
</organism>
<name>A0A5B2VI88_9BACT</name>
<dbReference type="RefSeq" id="WP_149840472.1">
    <property type="nucleotide sequence ID" value="NZ_VUOC01000004.1"/>
</dbReference>
<dbReference type="Proteomes" id="UP000324611">
    <property type="component" value="Unassembled WGS sequence"/>
</dbReference>
<feature type="transmembrane region" description="Helical" evidence="1">
    <location>
        <begin position="12"/>
        <end position="31"/>
    </location>
</feature>
<reference evidence="2 3" key="2">
    <citation type="submission" date="2019-09" db="EMBL/GenBank/DDBJ databases">
        <authorList>
            <person name="Jin C."/>
        </authorList>
    </citation>
    <scope>NUCLEOTIDE SEQUENCE [LARGE SCALE GENOMIC DNA]</scope>
    <source>
        <strain evidence="2 3">BN140078</strain>
    </source>
</reference>
<reference evidence="2 3" key="1">
    <citation type="submission" date="2019-09" db="EMBL/GenBank/DDBJ databases">
        <title>Chitinophaga ginsengihumi sp. nov., isolated from soil of ginseng rhizosphere.</title>
        <authorList>
            <person name="Lee J."/>
        </authorList>
    </citation>
    <scope>NUCLEOTIDE SEQUENCE [LARGE SCALE GENOMIC DNA]</scope>
    <source>
        <strain evidence="2 3">BN140078</strain>
    </source>
</reference>
<accession>A0A5B2VI88</accession>
<protein>
    <submittedName>
        <fullName evidence="2">Uncharacterized protein</fullName>
    </submittedName>
</protein>
<keyword evidence="1" id="KW-0472">Membrane</keyword>
<dbReference type="AlphaFoldDB" id="A0A5B2VI88"/>
<keyword evidence="1" id="KW-0812">Transmembrane</keyword>
<keyword evidence="1" id="KW-1133">Transmembrane helix</keyword>
<dbReference type="EMBL" id="VUOC01000004">
    <property type="protein sequence ID" value="KAA2239293.1"/>
    <property type="molecule type" value="Genomic_DNA"/>
</dbReference>
<evidence type="ECO:0000313" key="3">
    <source>
        <dbReference type="Proteomes" id="UP000324611"/>
    </source>
</evidence>
<comment type="caution">
    <text evidence="2">The sequence shown here is derived from an EMBL/GenBank/DDBJ whole genome shotgun (WGS) entry which is preliminary data.</text>
</comment>
<proteinExistence type="predicted"/>
<evidence type="ECO:0000313" key="2">
    <source>
        <dbReference type="EMBL" id="KAA2239293.1"/>
    </source>
</evidence>
<sequence length="156" mass="18184">MKYTIKDISRNVIIIILIGLTINIETIWYTFFPVGNEYGAAFNRQRAVRGILPLPSTWTTEDNASSSQVWLPPDTTQGAVTHTSKIMIIGEDSLSYEEDNIIRTDKGRKEWLSMEYYYDSTNHWKCFYTGPAGNDRRPVDRREADSILLHWHYFKQ</sequence>